<dbReference type="CDD" id="cd05795">
    <property type="entry name" value="Ribosomal_P0_L10e"/>
    <property type="match status" value="1"/>
</dbReference>
<dbReference type="InParanoid" id="L9KL73"/>
<evidence type="ECO:0000313" key="8">
    <source>
        <dbReference type="EMBL" id="ELW61897.1"/>
    </source>
</evidence>
<proteinExistence type="inferred from homology"/>
<dbReference type="Pfam" id="PF00466">
    <property type="entry name" value="Ribosomal_L10"/>
    <property type="match status" value="1"/>
</dbReference>
<accession>L9KL73</accession>
<organism evidence="8 9">
    <name type="scientific">Tupaia chinensis</name>
    <name type="common">Chinese tree shrew</name>
    <name type="synonym">Tupaia belangeri chinensis</name>
    <dbReference type="NCBI Taxonomy" id="246437"/>
    <lineage>
        <taxon>Eukaryota</taxon>
        <taxon>Metazoa</taxon>
        <taxon>Chordata</taxon>
        <taxon>Craniata</taxon>
        <taxon>Vertebrata</taxon>
        <taxon>Euteleostomi</taxon>
        <taxon>Mammalia</taxon>
        <taxon>Eutheria</taxon>
        <taxon>Euarchontoglires</taxon>
        <taxon>Scandentia</taxon>
        <taxon>Tupaiidae</taxon>
        <taxon>Tupaia</taxon>
    </lineage>
</organism>
<evidence type="ECO:0000256" key="4">
    <source>
        <dbReference type="ARBA" id="ARBA00023274"/>
    </source>
</evidence>
<dbReference type="GO" id="GO:0022625">
    <property type="term" value="C:cytosolic large ribosomal subunit"/>
    <property type="evidence" value="ECO:0007669"/>
    <property type="project" value="TreeGrafter"/>
</dbReference>
<name>L9KL73_TUPCH</name>
<evidence type="ECO:0000256" key="6">
    <source>
        <dbReference type="ARBA" id="ARBA00035444"/>
    </source>
</evidence>
<evidence type="ECO:0000256" key="2">
    <source>
        <dbReference type="ARBA" id="ARBA00008889"/>
    </source>
</evidence>
<evidence type="ECO:0000256" key="5">
    <source>
        <dbReference type="ARBA" id="ARBA00035202"/>
    </source>
</evidence>
<evidence type="ECO:0000256" key="1">
    <source>
        <dbReference type="ARBA" id="ARBA00002200"/>
    </source>
</evidence>
<dbReference type="Gene3D" id="3.30.70.1730">
    <property type="match status" value="1"/>
</dbReference>
<dbReference type="AlphaFoldDB" id="L9KL73"/>
<dbReference type="PANTHER" id="PTHR45699:SF3">
    <property type="entry name" value="LARGE RIBOSOMAL SUBUNIT PROTEIN UL10"/>
    <property type="match status" value="1"/>
</dbReference>
<dbReference type="GO" id="GO:0002181">
    <property type="term" value="P:cytoplasmic translation"/>
    <property type="evidence" value="ECO:0007669"/>
    <property type="project" value="TreeGrafter"/>
</dbReference>
<dbReference type="GO" id="GO:0070180">
    <property type="term" value="F:large ribosomal subunit rRNA binding"/>
    <property type="evidence" value="ECO:0007669"/>
    <property type="project" value="TreeGrafter"/>
</dbReference>
<evidence type="ECO:0000313" key="9">
    <source>
        <dbReference type="Proteomes" id="UP000011518"/>
    </source>
</evidence>
<dbReference type="STRING" id="246437.L9KL73"/>
<dbReference type="SUPFAM" id="SSF160369">
    <property type="entry name" value="Ribosomal protein L10-like"/>
    <property type="match status" value="1"/>
</dbReference>
<dbReference type="InterPro" id="IPR043141">
    <property type="entry name" value="Ribosomal_uL10-like_sf"/>
</dbReference>
<sequence>MPREDRVTCKPNYFLKIIQLLGDYPKCFIAGADNVGSRQMKQIRMSLRGKAVVLMGRDAIMRKAIRGHPENPAVEKLLPHIRGNVGFVLTKEDLTEIRDVLLANKVPGAARAGAIAPCKVTVPAQDTGLGPEKTFFQALGITT</sequence>
<dbReference type="GO" id="GO:0000027">
    <property type="term" value="P:ribosomal large subunit assembly"/>
    <property type="evidence" value="ECO:0007669"/>
    <property type="project" value="TreeGrafter"/>
</dbReference>
<keyword evidence="9" id="KW-1185">Reference proteome</keyword>
<dbReference type="Proteomes" id="UP000011518">
    <property type="component" value="Unassembled WGS sequence"/>
</dbReference>
<dbReference type="InterPro" id="IPR050323">
    <property type="entry name" value="Ribosomal_protein_uL10"/>
</dbReference>
<keyword evidence="4" id="KW-0687">Ribonucleoprotein</keyword>
<reference evidence="9" key="2">
    <citation type="journal article" date="2013" name="Nat. Commun.">
        <title>Genome of the Chinese tree shrew.</title>
        <authorList>
            <person name="Fan Y."/>
            <person name="Huang Z.Y."/>
            <person name="Cao C.C."/>
            <person name="Chen C.S."/>
            <person name="Chen Y.X."/>
            <person name="Fan D.D."/>
            <person name="He J."/>
            <person name="Hou H.L."/>
            <person name="Hu L."/>
            <person name="Hu X.T."/>
            <person name="Jiang X.T."/>
            <person name="Lai R."/>
            <person name="Lang Y.S."/>
            <person name="Liang B."/>
            <person name="Liao S.G."/>
            <person name="Mu D."/>
            <person name="Ma Y.Y."/>
            <person name="Niu Y.Y."/>
            <person name="Sun X.Q."/>
            <person name="Xia J.Q."/>
            <person name="Xiao J."/>
            <person name="Xiong Z.Q."/>
            <person name="Xu L."/>
            <person name="Yang L."/>
            <person name="Zhang Y."/>
            <person name="Zhao W."/>
            <person name="Zhao X.D."/>
            <person name="Zheng Y.T."/>
            <person name="Zhou J.M."/>
            <person name="Zhu Y.B."/>
            <person name="Zhang G.J."/>
            <person name="Wang J."/>
            <person name="Yao Y.G."/>
        </authorList>
    </citation>
    <scope>NUCLEOTIDE SEQUENCE [LARGE SCALE GENOMIC DNA]</scope>
</reference>
<dbReference type="PANTHER" id="PTHR45699">
    <property type="entry name" value="60S ACIDIC RIBOSOMAL PROTEIN P0"/>
    <property type="match status" value="1"/>
</dbReference>
<dbReference type="GO" id="GO:0003735">
    <property type="term" value="F:structural constituent of ribosome"/>
    <property type="evidence" value="ECO:0007669"/>
    <property type="project" value="TreeGrafter"/>
</dbReference>
<reference evidence="9" key="1">
    <citation type="submission" date="2012-07" db="EMBL/GenBank/DDBJ databases">
        <title>Genome of the Chinese tree shrew, a rising model animal genetically related to primates.</title>
        <authorList>
            <person name="Zhang G."/>
            <person name="Fan Y."/>
            <person name="Yao Y."/>
            <person name="Huang Z."/>
        </authorList>
    </citation>
    <scope>NUCLEOTIDE SEQUENCE [LARGE SCALE GENOMIC DNA]</scope>
</reference>
<dbReference type="Pfam" id="PF17777">
    <property type="entry name" value="RL10P_insert"/>
    <property type="match status" value="1"/>
</dbReference>
<dbReference type="InterPro" id="IPR001790">
    <property type="entry name" value="Ribosomal_uL10"/>
</dbReference>
<dbReference type="EMBL" id="KB320852">
    <property type="protein sequence ID" value="ELW61897.1"/>
    <property type="molecule type" value="Genomic_DNA"/>
</dbReference>
<evidence type="ECO:0000256" key="3">
    <source>
        <dbReference type="ARBA" id="ARBA00022980"/>
    </source>
</evidence>
<gene>
    <name evidence="8" type="ORF">TREES_T100017776</name>
</gene>
<evidence type="ECO:0000259" key="7">
    <source>
        <dbReference type="Pfam" id="PF17777"/>
    </source>
</evidence>
<feature type="domain" description="Large ribosomal subunit protein uL10-like insertion" evidence="7">
    <location>
        <begin position="110"/>
        <end position="143"/>
    </location>
</feature>
<comment type="function">
    <text evidence="1">Ribosomal protein P0 is the functional equivalent of E.coli protein L10.</text>
</comment>
<comment type="similarity">
    <text evidence="2">Belongs to the universal ribosomal protein uL10 family.</text>
</comment>
<protein>
    <recommendedName>
        <fullName evidence="5">Large ribosomal subunit protein uL10</fullName>
    </recommendedName>
    <alternativeName>
        <fullName evidence="6">60S acidic ribosomal protein P0</fullName>
    </alternativeName>
</protein>
<keyword evidence="3 8" id="KW-0689">Ribosomal protein</keyword>
<dbReference type="FunFam" id="3.30.70.1730:FF:000002">
    <property type="entry name" value="60S acidic ribosomal protein P0"/>
    <property type="match status" value="1"/>
</dbReference>
<dbReference type="InterPro" id="IPR040637">
    <property type="entry name" value="Ribosomal_uL10-like_insert"/>
</dbReference>